<keyword evidence="3" id="KW-1185">Reference proteome</keyword>
<name>A0A9Q0AR48_9PEZI</name>
<dbReference type="EMBL" id="JAFIMR010000003">
    <property type="protein sequence ID" value="KAI1880304.1"/>
    <property type="molecule type" value="Genomic_DNA"/>
</dbReference>
<evidence type="ECO:0000313" key="2">
    <source>
        <dbReference type="EMBL" id="KAI1880304.1"/>
    </source>
</evidence>
<feature type="chain" id="PRO_5040396441" description="Dockerin type 1" evidence="1">
    <location>
        <begin position="27"/>
        <end position="424"/>
    </location>
</feature>
<feature type="signal peptide" evidence="1">
    <location>
        <begin position="1"/>
        <end position="26"/>
    </location>
</feature>
<sequence>MLRIELLLSLWLAIACSAAATPVVAAAPPPDFTPNPSIGGGGSKYKDSSHFRVYNAVNDSVANVLLNTLESAYSCFVGSQGWRSPGLSFKSENDDGPFYKTNVYDVASLPGAAANTGTDMSKGFSFLNVVTQYMSTPAVFVHEFGHAMTYAERYWVDQGRTGAWWETVANYVADTFITSPLCADARSKYNQPTGDTLIELKKVIGDSFQVIVDGTKDSGNYYQAWPFFTYLINNPDNYTGLGRTVFPDVWRKYKRNSNETPLHVLERLASPTKIQTVVGRYWARMAYVDIGHTKAQALFQQTKKTINYANLDSLGSGKYRVKSARQPRYMGANIVPLKGSGEISTVVTAGSPFKATLVVRSSSGAMRYTELVNGAGKVTVGSGEEASLVVVNTPDALLLFDPFSLSSEANKGLDYQVALTGASI</sequence>
<gene>
    <name evidence="2" type="ORF">JX265_001925</name>
</gene>
<dbReference type="PROSITE" id="PS51257">
    <property type="entry name" value="PROKAR_LIPOPROTEIN"/>
    <property type="match status" value="1"/>
</dbReference>
<evidence type="ECO:0000256" key="1">
    <source>
        <dbReference type="SAM" id="SignalP"/>
    </source>
</evidence>
<keyword evidence="1" id="KW-0732">Signal</keyword>
<accession>A0A9Q0AR48</accession>
<reference evidence="2" key="1">
    <citation type="submission" date="2021-03" db="EMBL/GenBank/DDBJ databases">
        <title>Revisited historic fungal species revealed as producer of novel bioactive compounds through whole genome sequencing and comparative genomics.</title>
        <authorList>
            <person name="Vignolle G.A."/>
            <person name="Hochenegger N."/>
            <person name="Mach R.L."/>
            <person name="Mach-Aigner A.R."/>
            <person name="Javad Rahimi M."/>
            <person name="Salim K.A."/>
            <person name="Chan C.M."/>
            <person name="Lim L.B.L."/>
            <person name="Cai F."/>
            <person name="Druzhinina I.S."/>
            <person name="U'Ren J.M."/>
            <person name="Derntl C."/>
        </authorList>
    </citation>
    <scope>NUCLEOTIDE SEQUENCE</scope>
    <source>
        <strain evidence="2">TUCIM 5799</strain>
    </source>
</reference>
<organism evidence="2 3">
    <name type="scientific">Neoarthrinium moseri</name>
    <dbReference type="NCBI Taxonomy" id="1658444"/>
    <lineage>
        <taxon>Eukaryota</taxon>
        <taxon>Fungi</taxon>
        <taxon>Dikarya</taxon>
        <taxon>Ascomycota</taxon>
        <taxon>Pezizomycotina</taxon>
        <taxon>Sordariomycetes</taxon>
        <taxon>Xylariomycetidae</taxon>
        <taxon>Amphisphaeriales</taxon>
        <taxon>Apiosporaceae</taxon>
        <taxon>Neoarthrinium</taxon>
    </lineage>
</organism>
<dbReference type="AlphaFoldDB" id="A0A9Q0AR48"/>
<comment type="caution">
    <text evidence="2">The sequence shown here is derived from an EMBL/GenBank/DDBJ whole genome shotgun (WGS) entry which is preliminary data.</text>
</comment>
<dbReference type="Proteomes" id="UP000829685">
    <property type="component" value="Unassembled WGS sequence"/>
</dbReference>
<dbReference type="Pfam" id="PF19527">
    <property type="entry name" value="DUF6055"/>
    <property type="match status" value="1"/>
</dbReference>
<proteinExistence type="predicted"/>
<evidence type="ECO:0008006" key="4">
    <source>
        <dbReference type="Google" id="ProtNLM"/>
    </source>
</evidence>
<dbReference type="InterPro" id="IPR045690">
    <property type="entry name" value="DUF6055"/>
</dbReference>
<protein>
    <recommendedName>
        <fullName evidence="4">Dockerin type 1</fullName>
    </recommendedName>
</protein>
<evidence type="ECO:0000313" key="3">
    <source>
        <dbReference type="Proteomes" id="UP000829685"/>
    </source>
</evidence>